<organism evidence="2 3">
    <name type="scientific">Chimaeribacter californicus</name>
    <dbReference type="NCBI Taxonomy" id="2060067"/>
    <lineage>
        <taxon>Bacteria</taxon>
        <taxon>Pseudomonadati</taxon>
        <taxon>Pseudomonadota</taxon>
        <taxon>Gammaproteobacteria</taxon>
        <taxon>Enterobacterales</taxon>
        <taxon>Yersiniaceae</taxon>
        <taxon>Chimaeribacter</taxon>
    </lineage>
</organism>
<comment type="caution">
    <text evidence="2">The sequence shown here is derived from an EMBL/GenBank/DDBJ whole genome shotgun (WGS) entry which is preliminary data.</text>
</comment>
<evidence type="ECO:0000313" key="3">
    <source>
        <dbReference type="Proteomes" id="UP000234240"/>
    </source>
</evidence>
<reference evidence="2 3" key="1">
    <citation type="submission" date="2017-12" db="EMBL/GenBank/DDBJ databases">
        <title>Characterization of six clinical isolates of Enterochimera gen. nov., a novel genus of the Yersiniaciae family and the three species Enterochimera arupensis sp. nov., Enterochimera coloradensis sp. nov, and Enterochimera californica sp. nov.</title>
        <authorList>
            <person name="Rossi A."/>
            <person name="Fisher M."/>
        </authorList>
    </citation>
    <scope>NUCLEOTIDE SEQUENCE [LARGE SCALE GENOMIC DNA]</scope>
    <source>
        <strain evidence="3">2015-Iso6</strain>
    </source>
</reference>
<gene>
    <name evidence="2" type="ORF">CYR55_17385</name>
</gene>
<dbReference type="RefSeq" id="WP_101817621.1">
    <property type="nucleotide sequence ID" value="NZ_PJZF01000017.1"/>
</dbReference>
<accession>A0A2N5DZT6</accession>
<dbReference type="GO" id="GO:0017168">
    <property type="term" value="F:5-oxoprolinase (ATP-hydrolyzing) activity"/>
    <property type="evidence" value="ECO:0007669"/>
    <property type="project" value="TreeGrafter"/>
</dbReference>
<dbReference type="OrthoDB" id="5288472at2"/>
<dbReference type="AlphaFoldDB" id="A0A2N5DZT6"/>
<dbReference type="InterPro" id="IPR003692">
    <property type="entry name" value="Hydantoinase_B"/>
</dbReference>
<dbReference type="InterPro" id="IPR045079">
    <property type="entry name" value="Oxoprolinase-like"/>
</dbReference>
<dbReference type="PANTHER" id="PTHR11365:SF23">
    <property type="entry name" value="HYPOTHETICAL 5-OXOPROLINASE (EUROFUNG)-RELATED"/>
    <property type="match status" value="1"/>
</dbReference>
<evidence type="ECO:0000313" key="2">
    <source>
        <dbReference type="EMBL" id="PLR33353.1"/>
    </source>
</evidence>
<sequence>MTSSTPENLRFLDDPISLRITWDRLVSISEEAAATLVNMAFSSIIREVGDYSCLLMDAEGNSLAQPKTSVPVFIGTLPATVRHLLAKFPAETLKPGDSLITNDPWLGTGHLNDVTVVTPVFRHGRLVAFTGSAAHMSDIGGSLNMGSSRDMFEEGFLIPPSKLAMGGELNQQLLDLFLANVRSPDQVEGDLHAMLAANQIGAQGLLGLMDDLGLVSVTPLAQKIHALTENAMRKAIEAVPDGRYEAAVNIGDYEGEIHLQVAVIVNGSDIVIDYTGSSAESLFGSNCPMSFTYAYSVYPLKCLLEPHLPNNEGCFKSITVTAPEGSIANARPPCAVEMRNRVGHMAHAAIFSALAEIMPERVMGHSGSAPVTCDVFAGQFDDGRRFVESLCVNGGTGARPAADGIVTGFPGNMSSTPVELIESATPLLFLEKAIVPDSGGAGRYRGGVAQRMVIRNTSQYPLSHSMFYSRQKHPAEGVLGGKAGSPNYVAINGRPLARPVGRHDVLPGDEVTIQMPGGGGKMPAGERDPQAILFDLQEGYITQEGARRDYGADINDLTGSKA</sequence>
<feature type="domain" description="Hydantoinase B/oxoprolinase" evidence="1">
    <location>
        <begin position="14"/>
        <end position="520"/>
    </location>
</feature>
<evidence type="ECO:0000259" key="1">
    <source>
        <dbReference type="Pfam" id="PF02538"/>
    </source>
</evidence>
<dbReference type="EMBL" id="PJZF01000017">
    <property type="protein sequence ID" value="PLR33353.1"/>
    <property type="molecule type" value="Genomic_DNA"/>
</dbReference>
<proteinExistence type="predicted"/>
<dbReference type="Pfam" id="PF02538">
    <property type="entry name" value="Hydantoinase_B"/>
    <property type="match status" value="1"/>
</dbReference>
<name>A0A2N5DZT6_9GAMM</name>
<dbReference type="Proteomes" id="UP000234240">
    <property type="component" value="Unassembled WGS sequence"/>
</dbReference>
<dbReference type="GO" id="GO:0006749">
    <property type="term" value="P:glutathione metabolic process"/>
    <property type="evidence" value="ECO:0007669"/>
    <property type="project" value="TreeGrafter"/>
</dbReference>
<dbReference type="PANTHER" id="PTHR11365">
    <property type="entry name" value="5-OXOPROLINASE RELATED"/>
    <property type="match status" value="1"/>
</dbReference>
<protein>
    <submittedName>
        <fullName evidence="2">Hydantoinase</fullName>
    </submittedName>
</protein>
<dbReference type="GO" id="GO:0005829">
    <property type="term" value="C:cytosol"/>
    <property type="evidence" value="ECO:0007669"/>
    <property type="project" value="TreeGrafter"/>
</dbReference>
<keyword evidence="3" id="KW-1185">Reference proteome</keyword>